<feature type="signal peptide" evidence="1">
    <location>
        <begin position="1"/>
        <end position="19"/>
    </location>
</feature>
<protein>
    <submittedName>
        <fullName evidence="2">Uncharacterized protein</fullName>
    </submittedName>
</protein>
<keyword evidence="1" id="KW-0732">Signal</keyword>
<dbReference type="AlphaFoldDB" id="A0A1H3Q6F3"/>
<gene>
    <name evidence="2" type="ORF">SAMN05421736_10640</name>
</gene>
<evidence type="ECO:0000313" key="3">
    <source>
        <dbReference type="Proteomes" id="UP000198935"/>
    </source>
</evidence>
<reference evidence="3" key="1">
    <citation type="submission" date="2016-10" db="EMBL/GenBank/DDBJ databases">
        <authorList>
            <person name="Varghese N."/>
            <person name="Submissions S."/>
        </authorList>
    </citation>
    <scope>NUCLEOTIDE SEQUENCE [LARGE SCALE GENOMIC DNA]</scope>
    <source>
        <strain evidence="3">SP</strain>
    </source>
</reference>
<dbReference type="EMBL" id="FNPI01000006">
    <property type="protein sequence ID" value="SDZ09112.1"/>
    <property type="molecule type" value="Genomic_DNA"/>
</dbReference>
<proteinExistence type="predicted"/>
<organism evidence="2 3">
    <name type="scientific">Evansella caseinilytica</name>
    <dbReference type="NCBI Taxonomy" id="1503961"/>
    <lineage>
        <taxon>Bacteria</taxon>
        <taxon>Bacillati</taxon>
        <taxon>Bacillota</taxon>
        <taxon>Bacilli</taxon>
        <taxon>Bacillales</taxon>
        <taxon>Bacillaceae</taxon>
        <taxon>Evansella</taxon>
    </lineage>
</organism>
<evidence type="ECO:0000313" key="2">
    <source>
        <dbReference type="EMBL" id="SDZ09112.1"/>
    </source>
</evidence>
<evidence type="ECO:0000256" key="1">
    <source>
        <dbReference type="SAM" id="SignalP"/>
    </source>
</evidence>
<dbReference type="Proteomes" id="UP000198935">
    <property type="component" value="Unassembled WGS sequence"/>
</dbReference>
<keyword evidence="3" id="KW-1185">Reference proteome</keyword>
<name>A0A1H3Q6F3_9BACI</name>
<sequence length="346" mass="38654">MSLLTLIFFACILTAPASANNSTLDTRQLVPEFEMGLNESDLTGAITPDLDHGITINDSEFSAMSNDLVEGHLLNHDDILTTNDPMDFYFFSVPDERNIILRILSNNSNYRVDIYEVDWSTGTAYPTNFGTSSGNTVIGSGLYASDWALVVTSTGTVGDTYSVQMNIASSGGTIISASAALQSVVVRYPNNDLYLNEHYIANTTEAANTNPHLDWERRFYFSYDGNYQSRTHDISDARVSYISTRANYQSSYASSNNVVLIVLNIDTLFTYFESEFRSGPPTYYYSSFVDTTGRTTPRRLDSIDLARNPDILVYDLNTNKVIDFVSNLNYYYARGIEPAPVVTYYD</sequence>
<feature type="chain" id="PRO_5038443959" evidence="1">
    <location>
        <begin position="20"/>
        <end position="346"/>
    </location>
</feature>
<accession>A0A1H3Q6F3</accession>